<evidence type="ECO:0000313" key="1">
    <source>
        <dbReference type="EMBL" id="ODR51346.1"/>
    </source>
</evidence>
<dbReference type="EMBL" id="MEHD01000025">
    <property type="protein sequence ID" value="ODR54487.1"/>
    <property type="molecule type" value="Genomic_DNA"/>
</dbReference>
<name>A0A1E3UJD5_9FIRM</name>
<accession>A0A1E3UJD5</accession>
<proteinExistence type="predicted"/>
<organism evidence="1 3">
    <name type="scientific">Eisenbergiella tayi</name>
    <dbReference type="NCBI Taxonomy" id="1432052"/>
    <lineage>
        <taxon>Bacteria</taxon>
        <taxon>Bacillati</taxon>
        <taxon>Bacillota</taxon>
        <taxon>Clostridia</taxon>
        <taxon>Lachnospirales</taxon>
        <taxon>Lachnospiraceae</taxon>
        <taxon>Eisenbergiella</taxon>
    </lineage>
</organism>
<reference evidence="1 3" key="2">
    <citation type="submission" date="2016-08" db="EMBL/GenBank/DDBJ databases">
        <authorList>
            <person name="Seilhamer J.J."/>
        </authorList>
    </citation>
    <scope>NUCLEOTIDE SEQUENCE [LARGE SCALE GENOMIC DNA]</scope>
    <source>
        <strain evidence="1 3">NML150140-1</strain>
    </source>
</reference>
<evidence type="ECO:0000313" key="2">
    <source>
        <dbReference type="EMBL" id="ODR54487.1"/>
    </source>
</evidence>
<protein>
    <submittedName>
        <fullName evidence="1">Uncharacterized protein</fullName>
    </submittedName>
</protein>
<keyword evidence="4" id="KW-1185">Reference proteome</keyword>
<dbReference type="AlphaFoldDB" id="A0A1E3UJD5"/>
<dbReference type="Proteomes" id="UP000094869">
    <property type="component" value="Unassembled WGS sequence"/>
</dbReference>
<dbReference type="EMBL" id="MEHA01000009">
    <property type="protein sequence ID" value="ODR51346.1"/>
    <property type="molecule type" value="Genomic_DNA"/>
</dbReference>
<dbReference type="Proteomes" id="UP000094271">
    <property type="component" value="Unassembled WGS sequence"/>
</dbReference>
<comment type="caution">
    <text evidence="1">The sequence shown here is derived from an EMBL/GenBank/DDBJ whole genome shotgun (WGS) entry which is preliminary data.</text>
</comment>
<evidence type="ECO:0000313" key="4">
    <source>
        <dbReference type="Proteomes" id="UP000094869"/>
    </source>
</evidence>
<evidence type="ECO:0000313" key="3">
    <source>
        <dbReference type="Proteomes" id="UP000094271"/>
    </source>
</evidence>
<gene>
    <name evidence="1" type="ORF">BEI59_13900</name>
    <name evidence="2" type="ORF">BEI63_16125</name>
</gene>
<reference evidence="2 4" key="1">
    <citation type="submission" date="2016-08" db="EMBL/GenBank/DDBJ databases">
        <title>Characterization of Isolates of Eisenbergiella tayi Derived from Blood Cultures, Using Whole Genome Sequencing.</title>
        <authorList>
            <person name="Bernier A.-M."/>
            <person name="Burdz T."/>
            <person name="Wiebe D."/>
            <person name="Bernard K."/>
        </authorList>
    </citation>
    <scope>NUCLEOTIDE SEQUENCE [LARGE SCALE GENOMIC DNA]</scope>
    <source>
        <strain evidence="2 4">NML120146</strain>
    </source>
</reference>
<sequence>MAAAGESLAAAFFWWGWEPNPPIPLRRLAAAPRYDFGTALSSVRPRPVTGQTVFPVRARSRSVKNAAVLTLQRTQRKDRRF</sequence>